<evidence type="ECO:0000256" key="1">
    <source>
        <dbReference type="ARBA" id="ARBA00006108"/>
    </source>
</evidence>
<evidence type="ECO:0000256" key="9">
    <source>
        <dbReference type="ARBA" id="ARBA00023054"/>
    </source>
</evidence>
<dbReference type="SUPFAM" id="SSF58038">
    <property type="entry name" value="SNARE fusion complex"/>
    <property type="match status" value="1"/>
</dbReference>
<evidence type="ECO:0000313" key="16">
    <source>
        <dbReference type="EMBL" id="KFO24194.1"/>
    </source>
</evidence>
<dbReference type="Pfam" id="PF05008">
    <property type="entry name" value="V-SNARE"/>
    <property type="match status" value="1"/>
</dbReference>
<dbReference type="CDD" id="cd15890">
    <property type="entry name" value="SNARE_Vti1b"/>
    <property type="match status" value="1"/>
</dbReference>
<keyword evidence="6" id="KW-0653">Protein transport</keyword>
<evidence type="ECO:0000256" key="14">
    <source>
        <dbReference type="SAM" id="SignalP"/>
    </source>
</evidence>
<dbReference type="GO" id="GO:0016192">
    <property type="term" value="P:vesicle-mediated transport"/>
    <property type="evidence" value="ECO:0007669"/>
    <property type="project" value="InterPro"/>
</dbReference>
<dbReference type="SUPFAM" id="SSF47661">
    <property type="entry name" value="t-snare proteins"/>
    <property type="match status" value="1"/>
</dbReference>
<dbReference type="InterPro" id="IPR010989">
    <property type="entry name" value="SNARE"/>
</dbReference>
<dbReference type="EMBL" id="KN123629">
    <property type="protein sequence ID" value="KFO24194.1"/>
    <property type="molecule type" value="Genomic_DNA"/>
</dbReference>
<evidence type="ECO:0000256" key="12">
    <source>
        <dbReference type="SAM" id="Coils"/>
    </source>
</evidence>
<organism evidence="16 17">
    <name type="scientific">Fukomys damarensis</name>
    <name type="common">Damaraland mole rat</name>
    <name type="synonym">Cryptomys damarensis</name>
    <dbReference type="NCBI Taxonomy" id="885580"/>
    <lineage>
        <taxon>Eukaryota</taxon>
        <taxon>Metazoa</taxon>
        <taxon>Chordata</taxon>
        <taxon>Craniata</taxon>
        <taxon>Vertebrata</taxon>
        <taxon>Euteleostomi</taxon>
        <taxon>Mammalia</taxon>
        <taxon>Eutheria</taxon>
        <taxon>Euarchontoglires</taxon>
        <taxon>Glires</taxon>
        <taxon>Rodentia</taxon>
        <taxon>Hystricomorpha</taxon>
        <taxon>Bathyergidae</taxon>
        <taxon>Fukomys</taxon>
    </lineage>
</organism>
<dbReference type="Pfam" id="PF12352">
    <property type="entry name" value="V-SNARE_C"/>
    <property type="match status" value="1"/>
</dbReference>
<dbReference type="Pfam" id="PF00106">
    <property type="entry name" value="adh_short"/>
    <property type="match status" value="1"/>
</dbReference>
<dbReference type="Gene3D" id="1.20.5.110">
    <property type="match status" value="1"/>
</dbReference>
<dbReference type="SMART" id="SM00397">
    <property type="entry name" value="t_SNARE"/>
    <property type="match status" value="1"/>
</dbReference>
<keyword evidence="7 13" id="KW-1133">Transmembrane helix</keyword>
<feature type="domain" description="T-SNARE coiled-coil homology" evidence="15">
    <location>
        <begin position="478"/>
        <end position="545"/>
    </location>
</feature>
<evidence type="ECO:0000256" key="11">
    <source>
        <dbReference type="ARBA" id="ARBA00046280"/>
    </source>
</evidence>
<name>A0A091CWV1_FUKDA</name>
<feature type="chain" id="PRO_5001872767" evidence="14">
    <location>
        <begin position="20"/>
        <end position="579"/>
    </location>
</feature>
<dbReference type="STRING" id="885580.ENSFDAP00000004657"/>
<dbReference type="SUPFAM" id="SSF51735">
    <property type="entry name" value="NAD(P)-binding Rossmann-fold domains"/>
    <property type="match status" value="1"/>
</dbReference>
<dbReference type="InterPro" id="IPR002347">
    <property type="entry name" value="SDR_fam"/>
</dbReference>
<protein>
    <submittedName>
        <fullName evidence="16">Retinol dehydrogenase 11</fullName>
    </submittedName>
</protein>
<dbReference type="GO" id="GO:0005737">
    <property type="term" value="C:cytoplasm"/>
    <property type="evidence" value="ECO:0007669"/>
    <property type="project" value="UniProtKB-ARBA"/>
</dbReference>
<proteinExistence type="inferred from homology"/>
<comment type="similarity">
    <text evidence="2">Belongs to the short-chain dehydrogenases/reductases (SDR) family.</text>
</comment>
<evidence type="ECO:0000313" key="17">
    <source>
        <dbReference type="Proteomes" id="UP000028990"/>
    </source>
</evidence>
<reference evidence="16 17" key="1">
    <citation type="submission" date="2013-11" db="EMBL/GenBank/DDBJ databases">
        <title>The Damaraland mole rat (Fukomys damarensis) genome and evolution of African mole rats.</title>
        <authorList>
            <person name="Gladyshev V.N."/>
            <person name="Fang X."/>
        </authorList>
    </citation>
    <scope>NUCLEOTIDE SEQUENCE [LARGE SCALE GENOMIC DNA]</scope>
    <source>
        <tissue evidence="16">Liver</tissue>
    </source>
</reference>
<dbReference type="InterPro" id="IPR000727">
    <property type="entry name" value="T_SNARE_dom"/>
</dbReference>
<feature type="coiled-coil region" evidence="12">
    <location>
        <begin position="511"/>
        <end position="538"/>
    </location>
</feature>
<gene>
    <name evidence="16" type="ORF">H920_14324</name>
</gene>
<dbReference type="AlphaFoldDB" id="A0A091CWV1"/>
<comment type="subcellular location">
    <subcellularLocation>
        <location evidence="11">Endomembrane system</location>
        <topology evidence="11">Single-pass type IV membrane protein</topology>
    </subcellularLocation>
</comment>
<accession>A0A091CWV1</accession>
<dbReference type="eggNOG" id="KOG1208">
    <property type="taxonomic scope" value="Eukaryota"/>
</dbReference>
<comment type="similarity">
    <text evidence="1">Belongs to the VTI1 family.</text>
</comment>
<evidence type="ECO:0000256" key="2">
    <source>
        <dbReference type="ARBA" id="ARBA00006484"/>
    </source>
</evidence>
<feature type="transmembrane region" description="Helical" evidence="13">
    <location>
        <begin position="554"/>
        <end position="573"/>
    </location>
</feature>
<dbReference type="GO" id="GO:0016020">
    <property type="term" value="C:membrane"/>
    <property type="evidence" value="ECO:0007669"/>
    <property type="project" value="InterPro"/>
</dbReference>
<evidence type="ECO:0000259" key="15">
    <source>
        <dbReference type="SMART" id="SM00397"/>
    </source>
</evidence>
<dbReference type="PRINTS" id="PR00080">
    <property type="entry name" value="SDRFAMILY"/>
</dbReference>
<dbReference type="Gene3D" id="3.40.50.720">
    <property type="entry name" value="NAD(P)-binding Rossmann-like Domain"/>
    <property type="match status" value="1"/>
</dbReference>
<evidence type="ECO:0000256" key="4">
    <source>
        <dbReference type="ARBA" id="ARBA00022692"/>
    </source>
</evidence>
<feature type="signal peptide" evidence="14">
    <location>
        <begin position="1"/>
        <end position="19"/>
    </location>
</feature>
<dbReference type="PRINTS" id="PR00081">
    <property type="entry name" value="GDHRDH"/>
</dbReference>
<evidence type="ECO:0000256" key="6">
    <source>
        <dbReference type="ARBA" id="ARBA00022927"/>
    </source>
</evidence>
<keyword evidence="5" id="KW-0521">NADP</keyword>
<dbReference type="InterPro" id="IPR007705">
    <property type="entry name" value="Vesicle_trsprt_v-SNARE_N"/>
</dbReference>
<dbReference type="PANTHER" id="PTHR43157">
    <property type="entry name" value="PHOSPHATIDYLINOSITOL-GLYCAN BIOSYNTHESIS CLASS F PROTEIN-RELATED"/>
    <property type="match status" value="1"/>
</dbReference>
<keyword evidence="8" id="KW-0560">Oxidoreductase</keyword>
<evidence type="ECO:0000256" key="3">
    <source>
        <dbReference type="ARBA" id="ARBA00022448"/>
    </source>
</evidence>
<evidence type="ECO:0000256" key="5">
    <source>
        <dbReference type="ARBA" id="ARBA00022857"/>
    </source>
</evidence>
<dbReference type="FunFam" id="1.20.5.110:FF:000002">
    <property type="entry name" value="Vesicle transport through interaction with t-SNAREsB"/>
    <property type="match status" value="1"/>
</dbReference>
<sequence>MIVLLILFLFFPFLLYVAAPQIRKMLAFGVCTSTVQLPGKVAIVTGANTGIGKETAKELARRGNTTKRRKKNDSTDSFSFICWMTGARVYLACRDVQKGELVAREIQAITGNQQVLVRKLDLADTKCIRAFAKDFLAEEKHLHILINNAGVMMCPYSKTADGFEMHMGVNHLGHFLLTHLLLEKLKASAPSRVINVSSWGHHLGRIHFHNLQGEKFYHSGLAYCHSKLANILFTRELARRLQGSGITTYSVHPGSVSSELIRHSSFMRLMWWLFYYFLKTPQQGAQTSLYCALAEGLEVLNGNHFSGLTGGGSWTQKKTAATDAVLRAKMVLQGGQRQHKEQNLPALPDGVQLRPSPRRSALLGRGNGVYKCMEAVMSETCLSFVEEKKKLIRDFDEKQQEANETLAEMEEELRYAPLSFRNPMMSKLRNYRKDLAKLHREVRSTPLTAIPGGRGDMKYGTYAVENEHMNRLQFQRALLLQGTESLNRATQSIERSHRIATETDQIGSEIIEELGEQRDQLERTKSRLVNTSENLSKSRKILRSMSRKVTTNKLLLSIVILLELIILGGLVYYKFFRKH</sequence>
<dbReference type="InterPro" id="IPR038407">
    <property type="entry name" value="v-SNARE_N_sf"/>
</dbReference>
<evidence type="ECO:0000256" key="13">
    <source>
        <dbReference type="SAM" id="Phobius"/>
    </source>
</evidence>
<dbReference type="Proteomes" id="UP000028990">
    <property type="component" value="Unassembled WGS sequence"/>
</dbReference>
<evidence type="ECO:0000256" key="8">
    <source>
        <dbReference type="ARBA" id="ARBA00023002"/>
    </source>
</evidence>
<feature type="coiled-coil region" evidence="12">
    <location>
        <begin position="385"/>
        <end position="412"/>
    </location>
</feature>
<keyword evidence="3" id="KW-0813">Transport</keyword>
<dbReference type="Gene3D" id="1.20.58.400">
    <property type="entry name" value="t-snare proteins"/>
    <property type="match status" value="1"/>
</dbReference>
<dbReference type="GO" id="GO:0016491">
    <property type="term" value="F:oxidoreductase activity"/>
    <property type="evidence" value="ECO:0007669"/>
    <property type="project" value="UniProtKB-KW"/>
</dbReference>
<keyword evidence="9 12" id="KW-0175">Coiled coil</keyword>
<dbReference type="InterPro" id="IPR036291">
    <property type="entry name" value="NAD(P)-bd_dom_sf"/>
</dbReference>
<keyword evidence="4 13" id="KW-0812">Transmembrane</keyword>
<dbReference type="GO" id="GO:0006886">
    <property type="term" value="P:intracellular protein transport"/>
    <property type="evidence" value="ECO:0007669"/>
    <property type="project" value="InterPro"/>
</dbReference>
<evidence type="ECO:0000256" key="7">
    <source>
        <dbReference type="ARBA" id="ARBA00022989"/>
    </source>
</evidence>
<keyword evidence="17" id="KW-1185">Reference proteome</keyword>
<keyword evidence="14" id="KW-0732">Signal</keyword>
<evidence type="ECO:0000256" key="10">
    <source>
        <dbReference type="ARBA" id="ARBA00023136"/>
    </source>
</evidence>
<keyword evidence="10 13" id="KW-0472">Membrane</keyword>
<dbReference type="PANTHER" id="PTHR43157:SF70">
    <property type="entry name" value="RETINOL DEHYDROGENASE 11"/>
    <property type="match status" value="1"/>
</dbReference>
<dbReference type="GO" id="GO:0012505">
    <property type="term" value="C:endomembrane system"/>
    <property type="evidence" value="ECO:0007669"/>
    <property type="project" value="UniProtKB-SubCell"/>
</dbReference>